<name>A0AAE1VI85_9SOLA</name>
<protein>
    <recommendedName>
        <fullName evidence="2">t-SNARE coiled-coil homology domain-containing protein</fullName>
    </recommendedName>
</protein>
<dbReference type="GO" id="GO:0031201">
    <property type="term" value="C:SNARE complex"/>
    <property type="evidence" value="ECO:0007669"/>
    <property type="project" value="TreeGrafter"/>
</dbReference>
<accession>A0AAE1VI85</accession>
<dbReference type="InterPro" id="IPR045242">
    <property type="entry name" value="Syntaxin"/>
</dbReference>
<gene>
    <name evidence="3" type="ORF">RND71_016019</name>
</gene>
<dbReference type="GO" id="GO:0012505">
    <property type="term" value="C:endomembrane system"/>
    <property type="evidence" value="ECO:0007669"/>
    <property type="project" value="TreeGrafter"/>
</dbReference>
<dbReference type="PANTHER" id="PTHR19957:SF398">
    <property type="entry name" value="SYNTAXIN-23"/>
    <property type="match status" value="1"/>
</dbReference>
<comment type="caution">
    <text evidence="3">The sequence shown here is derived from an EMBL/GenBank/DDBJ whole genome shotgun (WGS) entry which is preliminary data.</text>
</comment>
<dbReference type="AlphaFoldDB" id="A0AAE1VI85"/>
<dbReference type="InterPro" id="IPR021109">
    <property type="entry name" value="Peptidase_aspartic_dom_sf"/>
</dbReference>
<keyword evidence="1" id="KW-0813">Transport</keyword>
<organism evidence="3 4">
    <name type="scientific">Anisodus tanguticus</name>
    <dbReference type="NCBI Taxonomy" id="243964"/>
    <lineage>
        <taxon>Eukaryota</taxon>
        <taxon>Viridiplantae</taxon>
        <taxon>Streptophyta</taxon>
        <taxon>Embryophyta</taxon>
        <taxon>Tracheophyta</taxon>
        <taxon>Spermatophyta</taxon>
        <taxon>Magnoliopsida</taxon>
        <taxon>eudicotyledons</taxon>
        <taxon>Gunneridae</taxon>
        <taxon>Pentapetalae</taxon>
        <taxon>asterids</taxon>
        <taxon>lamiids</taxon>
        <taxon>Solanales</taxon>
        <taxon>Solanaceae</taxon>
        <taxon>Solanoideae</taxon>
        <taxon>Hyoscyameae</taxon>
        <taxon>Anisodus</taxon>
    </lineage>
</organism>
<dbReference type="GO" id="GO:0048278">
    <property type="term" value="P:vesicle docking"/>
    <property type="evidence" value="ECO:0007669"/>
    <property type="project" value="TreeGrafter"/>
</dbReference>
<evidence type="ECO:0000259" key="2">
    <source>
        <dbReference type="SMART" id="SM00397"/>
    </source>
</evidence>
<evidence type="ECO:0000256" key="1">
    <source>
        <dbReference type="ARBA" id="ARBA00022927"/>
    </source>
</evidence>
<keyword evidence="4" id="KW-1185">Reference proteome</keyword>
<dbReference type="GO" id="GO:0006886">
    <property type="term" value="P:intracellular protein transport"/>
    <property type="evidence" value="ECO:0007669"/>
    <property type="project" value="TreeGrafter"/>
</dbReference>
<reference evidence="3" key="1">
    <citation type="submission" date="2023-12" db="EMBL/GenBank/DDBJ databases">
        <title>Genome assembly of Anisodus tanguticus.</title>
        <authorList>
            <person name="Wang Y.-J."/>
        </authorList>
    </citation>
    <scope>NUCLEOTIDE SEQUENCE</scope>
    <source>
        <strain evidence="3">KB-2021</strain>
        <tissue evidence="3">Leaf</tissue>
    </source>
</reference>
<dbReference type="Proteomes" id="UP001291623">
    <property type="component" value="Unassembled WGS sequence"/>
</dbReference>
<evidence type="ECO:0000313" key="4">
    <source>
        <dbReference type="Proteomes" id="UP001291623"/>
    </source>
</evidence>
<dbReference type="Gene3D" id="2.40.70.10">
    <property type="entry name" value="Acid Proteases"/>
    <property type="match status" value="1"/>
</dbReference>
<dbReference type="Pfam" id="PF14541">
    <property type="entry name" value="TAXi_C"/>
    <property type="match status" value="1"/>
</dbReference>
<dbReference type="PANTHER" id="PTHR19957">
    <property type="entry name" value="SYNTAXIN"/>
    <property type="match status" value="1"/>
</dbReference>
<keyword evidence="1" id="KW-0653">Protein transport</keyword>
<dbReference type="InterPro" id="IPR000727">
    <property type="entry name" value="T_SNARE_dom"/>
</dbReference>
<dbReference type="GO" id="GO:0006906">
    <property type="term" value="P:vesicle fusion"/>
    <property type="evidence" value="ECO:0007669"/>
    <property type="project" value="TreeGrafter"/>
</dbReference>
<dbReference type="InterPro" id="IPR032799">
    <property type="entry name" value="TAXi_C"/>
</dbReference>
<evidence type="ECO:0000313" key="3">
    <source>
        <dbReference type="EMBL" id="KAK4364661.1"/>
    </source>
</evidence>
<dbReference type="SUPFAM" id="SSF58038">
    <property type="entry name" value="SNARE fusion complex"/>
    <property type="match status" value="1"/>
</dbReference>
<dbReference type="EMBL" id="JAVYJV010000008">
    <property type="protein sequence ID" value="KAK4364661.1"/>
    <property type="molecule type" value="Genomic_DNA"/>
</dbReference>
<proteinExistence type="predicted"/>
<dbReference type="GO" id="GO:0000149">
    <property type="term" value="F:SNARE binding"/>
    <property type="evidence" value="ECO:0007669"/>
    <property type="project" value="TreeGrafter"/>
</dbReference>
<sequence length="233" mass="26837">MMITLCGNYHVKTGEEKHEVLLLDNEFAFNKAIIEEREQGIQEIQQQIGEVNEFFKDLVVLVHEQVIDDNGSNVENANIATAQGRSQLAKLQRPKDQIHLWSQYIMFKRRRGVKRCSHGQKRFVCNIAFLDQDDEGGTKISTVVPYTVLESSIYSIVRKAFVNEMPKYVKTVSPTPLFKTFFDYSFIDVELMNRSYVDGIFTAALYKKGRMGDEGRELRLNALQVFERIALLS</sequence>
<dbReference type="GO" id="GO:0005484">
    <property type="term" value="F:SNAP receptor activity"/>
    <property type="evidence" value="ECO:0007669"/>
    <property type="project" value="TreeGrafter"/>
</dbReference>
<dbReference type="Gene3D" id="1.20.5.110">
    <property type="match status" value="1"/>
</dbReference>
<feature type="domain" description="T-SNARE coiled-coil homology" evidence="2">
    <location>
        <begin position="26"/>
        <end position="91"/>
    </location>
</feature>
<dbReference type="SMART" id="SM00397">
    <property type="entry name" value="t_SNARE"/>
    <property type="match status" value="1"/>
</dbReference>